<dbReference type="SUPFAM" id="SSF48403">
    <property type="entry name" value="Ankyrin repeat"/>
    <property type="match status" value="1"/>
</dbReference>
<comment type="caution">
    <text evidence="2">The sequence shown here is derived from an EMBL/GenBank/DDBJ whole genome shotgun (WGS) entry which is preliminary data.</text>
</comment>
<dbReference type="InterPro" id="IPR002110">
    <property type="entry name" value="Ankyrin_rpt"/>
</dbReference>
<dbReference type="EMBL" id="RBNI01002009">
    <property type="protein sequence ID" value="RUP49752.1"/>
    <property type="molecule type" value="Genomic_DNA"/>
</dbReference>
<evidence type="ECO:0000313" key="3">
    <source>
        <dbReference type="Proteomes" id="UP000268093"/>
    </source>
</evidence>
<dbReference type="AlphaFoldDB" id="A0A433DFY0"/>
<proteinExistence type="predicted"/>
<dbReference type="Gene3D" id="1.25.40.20">
    <property type="entry name" value="Ankyrin repeat-containing domain"/>
    <property type="match status" value="1"/>
</dbReference>
<dbReference type="PROSITE" id="PS50088">
    <property type="entry name" value="ANK_REPEAT"/>
    <property type="match status" value="1"/>
</dbReference>
<protein>
    <submittedName>
        <fullName evidence="2">Uncharacterized protein</fullName>
    </submittedName>
</protein>
<reference evidence="2 3" key="1">
    <citation type="journal article" date="2018" name="New Phytol.">
        <title>Phylogenomics of Endogonaceae and evolution of mycorrhizas within Mucoromycota.</title>
        <authorList>
            <person name="Chang Y."/>
            <person name="Desiro A."/>
            <person name="Na H."/>
            <person name="Sandor L."/>
            <person name="Lipzen A."/>
            <person name="Clum A."/>
            <person name="Barry K."/>
            <person name="Grigoriev I.V."/>
            <person name="Martin F.M."/>
            <person name="Stajich J.E."/>
            <person name="Smith M.E."/>
            <person name="Bonito G."/>
            <person name="Spatafora J.W."/>
        </authorList>
    </citation>
    <scope>NUCLEOTIDE SEQUENCE [LARGE SCALE GENOMIC DNA]</scope>
    <source>
        <strain evidence="2 3">GMNB39</strain>
    </source>
</reference>
<gene>
    <name evidence="2" type="ORF">BC936DRAFT_141609</name>
</gene>
<accession>A0A433DFY0</accession>
<sequence>MLRIKFDFSIPLLNRVLGHSEVMSVRSLIEQPGGDVDFMDSHGGTPLHAAAGNGHMDIRELLVLVVEFEADPIAKAWDLALGGLAEIVRLLVELGAEKWSILKLRQPVTAFRDDQIVEMMELLVAEIPKIDFRSILRKAFRNPMFGDAPDNAA</sequence>
<dbReference type="PROSITE" id="PS50297">
    <property type="entry name" value="ANK_REP_REGION"/>
    <property type="match status" value="1"/>
</dbReference>
<dbReference type="InterPro" id="IPR036770">
    <property type="entry name" value="Ankyrin_rpt-contain_sf"/>
</dbReference>
<keyword evidence="1" id="KW-0040">ANK repeat</keyword>
<dbReference type="OrthoDB" id="194358at2759"/>
<name>A0A433DFY0_9FUNG</name>
<dbReference type="Proteomes" id="UP000268093">
    <property type="component" value="Unassembled WGS sequence"/>
</dbReference>
<keyword evidence="3" id="KW-1185">Reference proteome</keyword>
<dbReference type="PRINTS" id="PR01415">
    <property type="entry name" value="ANKYRIN"/>
</dbReference>
<dbReference type="Pfam" id="PF12796">
    <property type="entry name" value="Ank_2"/>
    <property type="match status" value="1"/>
</dbReference>
<evidence type="ECO:0000256" key="1">
    <source>
        <dbReference type="PROSITE-ProRule" id="PRU00023"/>
    </source>
</evidence>
<feature type="repeat" description="ANK" evidence="1">
    <location>
        <begin position="42"/>
        <end position="63"/>
    </location>
</feature>
<evidence type="ECO:0000313" key="2">
    <source>
        <dbReference type="EMBL" id="RUP49752.1"/>
    </source>
</evidence>
<organism evidence="2 3">
    <name type="scientific">Jimgerdemannia flammicorona</name>
    <dbReference type="NCBI Taxonomy" id="994334"/>
    <lineage>
        <taxon>Eukaryota</taxon>
        <taxon>Fungi</taxon>
        <taxon>Fungi incertae sedis</taxon>
        <taxon>Mucoromycota</taxon>
        <taxon>Mucoromycotina</taxon>
        <taxon>Endogonomycetes</taxon>
        <taxon>Endogonales</taxon>
        <taxon>Endogonaceae</taxon>
        <taxon>Jimgerdemannia</taxon>
    </lineage>
</organism>